<feature type="region of interest" description="Disordered" evidence="1">
    <location>
        <begin position="23"/>
        <end position="49"/>
    </location>
</feature>
<accession>A0A8X6S790</accession>
<reference evidence="2" key="1">
    <citation type="submission" date="2020-08" db="EMBL/GenBank/DDBJ databases">
        <title>Multicomponent nature underlies the extraordinary mechanical properties of spider dragline silk.</title>
        <authorList>
            <person name="Kono N."/>
            <person name="Nakamura H."/>
            <person name="Mori M."/>
            <person name="Yoshida Y."/>
            <person name="Ohtoshi R."/>
            <person name="Malay A.D."/>
            <person name="Moran D.A.P."/>
            <person name="Tomita M."/>
            <person name="Numata K."/>
            <person name="Arakawa K."/>
        </authorList>
    </citation>
    <scope>NUCLEOTIDE SEQUENCE</scope>
</reference>
<dbReference type="Proteomes" id="UP000887159">
    <property type="component" value="Unassembled WGS sequence"/>
</dbReference>
<protein>
    <submittedName>
        <fullName evidence="2">Uncharacterized protein</fullName>
    </submittedName>
</protein>
<comment type="caution">
    <text evidence="2">The sequence shown here is derived from an EMBL/GenBank/DDBJ whole genome shotgun (WGS) entry which is preliminary data.</text>
</comment>
<evidence type="ECO:0000313" key="2">
    <source>
        <dbReference type="EMBL" id="GFY01758.1"/>
    </source>
</evidence>
<feature type="compositionally biased region" description="Polar residues" evidence="1">
    <location>
        <begin position="79"/>
        <end position="92"/>
    </location>
</feature>
<dbReference type="AlphaFoldDB" id="A0A8X6S790"/>
<name>A0A8X6S790_TRICX</name>
<organism evidence="2 3">
    <name type="scientific">Trichonephila clavipes</name>
    <name type="common">Golden silk orbweaver</name>
    <name type="synonym">Nephila clavipes</name>
    <dbReference type="NCBI Taxonomy" id="2585209"/>
    <lineage>
        <taxon>Eukaryota</taxon>
        <taxon>Metazoa</taxon>
        <taxon>Ecdysozoa</taxon>
        <taxon>Arthropoda</taxon>
        <taxon>Chelicerata</taxon>
        <taxon>Arachnida</taxon>
        <taxon>Araneae</taxon>
        <taxon>Araneomorphae</taxon>
        <taxon>Entelegynae</taxon>
        <taxon>Araneoidea</taxon>
        <taxon>Nephilidae</taxon>
        <taxon>Trichonephila</taxon>
    </lineage>
</organism>
<sequence length="100" mass="11371">MYACRWTYPWASYRRPYDLTQFHPNFDGEHPGGGSLSPTSHPLPPTSREDLKLDGCLEYPYAAKTLYIYKHPCLHRDSNPSPMSQQSASLTTIPHGRHAP</sequence>
<dbReference type="EMBL" id="BMAU01021230">
    <property type="protein sequence ID" value="GFY01758.1"/>
    <property type="molecule type" value="Genomic_DNA"/>
</dbReference>
<evidence type="ECO:0000313" key="3">
    <source>
        <dbReference type="Proteomes" id="UP000887159"/>
    </source>
</evidence>
<keyword evidence="3" id="KW-1185">Reference proteome</keyword>
<feature type="region of interest" description="Disordered" evidence="1">
    <location>
        <begin position="78"/>
        <end position="100"/>
    </location>
</feature>
<gene>
    <name evidence="2" type="primary">NCL1_47415</name>
    <name evidence="2" type="ORF">TNCV_1467501</name>
</gene>
<proteinExistence type="predicted"/>
<evidence type="ECO:0000256" key="1">
    <source>
        <dbReference type="SAM" id="MobiDB-lite"/>
    </source>
</evidence>